<name>A0A1M6H8E2_9FLAO</name>
<protein>
    <recommendedName>
        <fullName evidence="4">DUF1444 family protein</fullName>
    </recommendedName>
</protein>
<sequence>MNFDETKDKIYPWIKVVYEPDEEVPNSTREIELKDEEQPVMQNWLGNLAIFYAVDEGEQFSLILKRDLPQNISIEDLHETATTNLDRDVEFTFNETGFGGHGLIAGGDHETGSLTLTGIWEWCADQIKDNLIVAVPAKDLIMMVPENDKEKINSLKNFVTEIFKDGERLLTKQLYRFDKSNNKWTLWGQAD</sequence>
<dbReference type="Proteomes" id="UP000184232">
    <property type="component" value="Unassembled WGS sequence"/>
</dbReference>
<gene>
    <name evidence="1" type="ORF">SAMN05444337_1464</name>
    <name evidence="2" type="ORF">SAMN05444337_1465</name>
</gene>
<proteinExistence type="predicted"/>
<dbReference type="EMBL" id="FQZH01000002">
    <property type="protein sequence ID" value="SHJ18450.1"/>
    <property type="molecule type" value="Genomic_DNA"/>
</dbReference>
<dbReference type="EMBL" id="FQZH01000002">
    <property type="protein sequence ID" value="SHJ18488.1"/>
    <property type="molecule type" value="Genomic_DNA"/>
</dbReference>
<dbReference type="STRING" id="683124.SAMN05444337_1464"/>
<organism evidence="1 3">
    <name type="scientific">Flavobacterium haoranii</name>
    <dbReference type="NCBI Taxonomy" id="683124"/>
    <lineage>
        <taxon>Bacteria</taxon>
        <taxon>Pseudomonadati</taxon>
        <taxon>Bacteroidota</taxon>
        <taxon>Flavobacteriia</taxon>
        <taxon>Flavobacteriales</taxon>
        <taxon>Flavobacteriaceae</taxon>
        <taxon>Flavobacterium</taxon>
    </lineage>
</organism>
<reference evidence="1 3" key="1">
    <citation type="submission" date="2016-11" db="EMBL/GenBank/DDBJ databases">
        <authorList>
            <person name="Jaros S."/>
            <person name="Januszkiewicz K."/>
            <person name="Wedrychowicz H."/>
        </authorList>
    </citation>
    <scope>NUCLEOTIDE SEQUENCE [LARGE SCALE GENOMIC DNA]</scope>
    <source>
        <strain evidence="1 3">DSM 22807</strain>
    </source>
</reference>
<evidence type="ECO:0000313" key="1">
    <source>
        <dbReference type="EMBL" id="SHJ18450.1"/>
    </source>
</evidence>
<dbReference type="RefSeq" id="WP_072783549.1">
    <property type="nucleotide sequence ID" value="NZ_CP045292.1"/>
</dbReference>
<dbReference type="Pfam" id="PF07285">
    <property type="entry name" value="DUF1444"/>
    <property type="match status" value="1"/>
</dbReference>
<evidence type="ECO:0000313" key="2">
    <source>
        <dbReference type="EMBL" id="SHJ18488.1"/>
    </source>
</evidence>
<evidence type="ECO:0000313" key="3">
    <source>
        <dbReference type="Proteomes" id="UP000184232"/>
    </source>
</evidence>
<accession>A0A1M6H8E2</accession>
<dbReference type="AlphaFoldDB" id="A0A1M6H8E2"/>
<dbReference type="OrthoDB" id="676718at2"/>
<dbReference type="InterPro" id="IPR010838">
    <property type="entry name" value="DUF1444"/>
</dbReference>
<evidence type="ECO:0008006" key="4">
    <source>
        <dbReference type="Google" id="ProtNLM"/>
    </source>
</evidence>
<keyword evidence="3" id="KW-1185">Reference proteome</keyword>